<gene>
    <name evidence="1" type="ordered locus">AXX17_At4g27120</name>
</gene>
<evidence type="ECO:0000313" key="2">
    <source>
        <dbReference type="Proteomes" id="UP000078284"/>
    </source>
</evidence>
<dbReference type="EMBL" id="LUHQ01000004">
    <property type="protein sequence ID" value="OAO97531.1"/>
    <property type="molecule type" value="Genomic_DNA"/>
</dbReference>
<protein>
    <submittedName>
        <fullName evidence="1">Uncharacterized protein</fullName>
    </submittedName>
</protein>
<comment type="caution">
    <text evidence="1">The sequence shown here is derived from an EMBL/GenBank/DDBJ whole genome shotgun (WGS) entry which is preliminary data.</text>
</comment>
<dbReference type="AlphaFoldDB" id="A0A178UXY6"/>
<accession>A0A178UXY6</accession>
<organism evidence="1 2">
    <name type="scientific">Arabidopsis thaliana</name>
    <name type="common">Mouse-ear cress</name>
    <dbReference type="NCBI Taxonomy" id="3702"/>
    <lineage>
        <taxon>Eukaryota</taxon>
        <taxon>Viridiplantae</taxon>
        <taxon>Streptophyta</taxon>
        <taxon>Embryophyta</taxon>
        <taxon>Tracheophyta</taxon>
        <taxon>Spermatophyta</taxon>
        <taxon>Magnoliopsida</taxon>
        <taxon>eudicotyledons</taxon>
        <taxon>Gunneridae</taxon>
        <taxon>Pentapetalae</taxon>
        <taxon>rosids</taxon>
        <taxon>malvids</taxon>
        <taxon>Brassicales</taxon>
        <taxon>Brassicaceae</taxon>
        <taxon>Camelineae</taxon>
        <taxon>Arabidopsis</taxon>
    </lineage>
</organism>
<name>A0A178UXY6_ARATH</name>
<sequence length="71" mass="7861">MVEACKLLTWTGSTRDQEDEWPRLVTSIAHNGRVHSLRSSHVEEPASLFVAEGVCVRAAPTIPSCQSFVHE</sequence>
<dbReference type="Proteomes" id="UP000078284">
    <property type="component" value="Chromosome 4"/>
</dbReference>
<evidence type="ECO:0000313" key="1">
    <source>
        <dbReference type="EMBL" id="OAO97531.1"/>
    </source>
</evidence>
<reference evidence="2" key="1">
    <citation type="journal article" date="2016" name="Proc. Natl. Acad. Sci. U.S.A.">
        <title>Chromosome-level assembly of Arabidopsis thaliana Ler reveals the extent of translocation and inversion polymorphisms.</title>
        <authorList>
            <person name="Zapata L."/>
            <person name="Ding J."/>
            <person name="Willing E.M."/>
            <person name="Hartwig B."/>
            <person name="Bezdan D."/>
            <person name="Jiao W.B."/>
            <person name="Patel V."/>
            <person name="Velikkakam James G."/>
            <person name="Koornneef M."/>
            <person name="Ossowski S."/>
            <person name="Schneeberger K."/>
        </authorList>
    </citation>
    <scope>NUCLEOTIDE SEQUENCE [LARGE SCALE GENOMIC DNA]</scope>
    <source>
        <strain evidence="2">cv. Landsberg erecta</strain>
    </source>
</reference>
<proteinExistence type="predicted"/>